<accession>A0A133YAG7</accession>
<keyword evidence="1" id="KW-0378">Hydrolase</keyword>
<name>A0A133YAG7_9FIRM</name>
<evidence type="ECO:0000313" key="2">
    <source>
        <dbReference type="Proteomes" id="UP000070080"/>
    </source>
</evidence>
<dbReference type="AlphaFoldDB" id="A0A133YAG7"/>
<dbReference type="InterPro" id="IPR023214">
    <property type="entry name" value="HAD_sf"/>
</dbReference>
<sequence>MKKYKYIVFDVDGTLVDSEMKVLSTLRQAIIDMRGVEHPISELGFAMGMAPKPILHRLGYNIDVDEIIHCWEQHLLHYDKEVVFFEGMLDTLEQLSTKYTIGIGTSRIYDEYYKDFANLPIFSKLGLAVCGNMVSNRKPAPDILLYYMDKTGCTNQDLLFVGDTEFDRDCAKAANVDFAFAAWGGKDLTEQDCQIYLQKPTDLLKLLEA</sequence>
<dbReference type="PANTHER" id="PTHR43434">
    <property type="entry name" value="PHOSPHOGLYCOLATE PHOSPHATASE"/>
    <property type="match status" value="1"/>
</dbReference>
<reference evidence="2" key="1">
    <citation type="submission" date="2016-01" db="EMBL/GenBank/DDBJ databases">
        <authorList>
            <person name="Mitreva M."/>
            <person name="Pepin K.H."/>
            <person name="Mihindukulasuriya K.A."/>
            <person name="Fulton R."/>
            <person name="Fronick C."/>
            <person name="O'Laughlin M."/>
            <person name="Miner T."/>
            <person name="Herter B."/>
            <person name="Rosa B.A."/>
            <person name="Cordes M."/>
            <person name="Tomlinson C."/>
            <person name="Wollam A."/>
            <person name="Palsikar V.B."/>
            <person name="Mardis E.R."/>
            <person name="Wilson R.K."/>
        </authorList>
    </citation>
    <scope>NUCLEOTIDE SEQUENCE [LARGE SCALE GENOMIC DNA]</scope>
    <source>
        <strain evidence="2">KA00274</strain>
    </source>
</reference>
<dbReference type="STRING" id="1497955.HMPREF1872_01000"/>
<dbReference type="InterPro" id="IPR023198">
    <property type="entry name" value="PGP-like_dom2"/>
</dbReference>
<evidence type="ECO:0000313" key="1">
    <source>
        <dbReference type="EMBL" id="KXB40189.1"/>
    </source>
</evidence>
<dbReference type="SUPFAM" id="SSF56784">
    <property type="entry name" value="HAD-like"/>
    <property type="match status" value="1"/>
</dbReference>
<dbReference type="Proteomes" id="UP000070080">
    <property type="component" value="Unassembled WGS sequence"/>
</dbReference>
<dbReference type="InterPro" id="IPR050155">
    <property type="entry name" value="HAD-like_hydrolase_sf"/>
</dbReference>
<protein>
    <submittedName>
        <fullName evidence="1">HAD hydrolase, family IA, variant 1</fullName>
    </submittedName>
</protein>
<dbReference type="InterPro" id="IPR006439">
    <property type="entry name" value="HAD-SF_hydro_IA"/>
</dbReference>
<dbReference type="SFLD" id="SFLDS00003">
    <property type="entry name" value="Haloacid_Dehalogenase"/>
    <property type="match status" value="1"/>
</dbReference>
<dbReference type="InterPro" id="IPR041492">
    <property type="entry name" value="HAD_2"/>
</dbReference>
<dbReference type="GO" id="GO:0005829">
    <property type="term" value="C:cytosol"/>
    <property type="evidence" value="ECO:0007669"/>
    <property type="project" value="TreeGrafter"/>
</dbReference>
<comment type="caution">
    <text evidence="1">The sequence shown here is derived from an EMBL/GenBank/DDBJ whole genome shotgun (WGS) entry which is preliminary data.</text>
</comment>
<dbReference type="InterPro" id="IPR036412">
    <property type="entry name" value="HAD-like_sf"/>
</dbReference>
<dbReference type="RefSeq" id="WP_066714408.1">
    <property type="nucleotide sequence ID" value="NZ_JARFNM010000001.1"/>
</dbReference>
<dbReference type="PANTHER" id="PTHR43434:SF26">
    <property type="entry name" value="PYROPHOSPHATASE PPAX"/>
    <property type="match status" value="1"/>
</dbReference>
<proteinExistence type="predicted"/>
<organism evidence="1 2">
    <name type="scientific">Amygdalobacter nucleatus</name>
    <dbReference type="NCBI Taxonomy" id="3029274"/>
    <lineage>
        <taxon>Bacteria</taxon>
        <taxon>Bacillati</taxon>
        <taxon>Bacillota</taxon>
        <taxon>Clostridia</taxon>
        <taxon>Eubacteriales</taxon>
        <taxon>Oscillospiraceae</taxon>
        <taxon>Amygdalobacter</taxon>
    </lineage>
</organism>
<keyword evidence="2" id="KW-1185">Reference proteome</keyword>
<dbReference type="GO" id="GO:0006281">
    <property type="term" value="P:DNA repair"/>
    <property type="evidence" value="ECO:0007669"/>
    <property type="project" value="TreeGrafter"/>
</dbReference>
<dbReference type="OrthoDB" id="9807630at2"/>
<dbReference type="NCBIfam" id="TIGR01549">
    <property type="entry name" value="HAD-SF-IA-v1"/>
    <property type="match status" value="1"/>
</dbReference>
<dbReference type="SFLD" id="SFLDG01129">
    <property type="entry name" value="C1.5:_HAD__Beta-PGM__Phosphata"/>
    <property type="match status" value="1"/>
</dbReference>
<gene>
    <name evidence="1" type="ORF">HMPREF1872_01000</name>
</gene>
<dbReference type="GO" id="GO:0008967">
    <property type="term" value="F:phosphoglycolate phosphatase activity"/>
    <property type="evidence" value="ECO:0007669"/>
    <property type="project" value="TreeGrafter"/>
</dbReference>
<dbReference type="EMBL" id="LSCV01000031">
    <property type="protein sequence ID" value="KXB40189.1"/>
    <property type="molecule type" value="Genomic_DNA"/>
</dbReference>
<dbReference type="Gene3D" id="1.10.150.240">
    <property type="entry name" value="Putative phosphatase, domain 2"/>
    <property type="match status" value="1"/>
</dbReference>
<dbReference type="Gene3D" id="3.40.50.1000">
    <property type="entry name" value="HAD superfamily/HAD-like"/>
    <property type="match status" value="1"/>
</dbReference>
<dbReference type="Pfam" id="PF13419">
    <property type="entry name" value="HAD_2"/>
    <property type="match status" value="1"/>
</dbReference>